<dbReference type="RefSeq" id="WP_183898492.1">
    <property type="nucleotide sequence ID" value="NZ_JACIDW010000001.1"/>
</dbReference>
<proteinExistence type="predicted"/>
<reference evidence="2 3" key="1">
    <citation type="submission" date="2020-08" db="EMBL/GenBank/DDBJ databases">
        <title>Genomic Encyclopedia of Type Strains, Phase IV (KMG-IV): sequencing the most valuable type-strain genomes for metagenomic binning, comparative biology and taxonomic classification.</title>
        <authorList>
            <person name="Goeker M."/>
        </authorList>
    </citation>
    <scope>NUCLEOTIDE SEQUENCE [LARGE SCALE GENOMIC DNA]</scope>
    <source>
        <strain evidence="2 3">DSM 26575</strain>
    </source>
</reference>
<gene>
    <name evidence="2" type="ORF">GGQ67_000396</name>
</gene>
<accession>A0A7W6CPG0</accession>
<keyword evidence="2" id="KW-0808">Transferase</keyword>
<dbReference type="EMBL" id="JACIDW010000001">
    <property type="protein sequence ID" value="MBB3962778.1"/>
    <property type="molecule type" value="Genomic_DNA"/>
</dbReference>
<dbReference type="PANTHER" id="PTHR48090:SF6">
    <property type="entry name" value="SLR5056 PROTEIN"/>
    <property type="match status" value="1"/>
</dbReference>
<dbReference type="InterPro" id="IPR050256">
    <property type="entry name" value="Glycosyltransferase_2"/>
</dbReference>
<dbReference type="SUPFAM" id="SSF53448">
    <property type="entry name" value="Nucleotide-diphospho-sugar transferases"/>
    <property type="match status" value="1"/>
</dbReference>
<comment type="caution">
    <text evidence="2">The sequence shown here is derived from an EMBL/GenBank/DDBJ whole genome shotgun (WGS) entry which is preliminary data.</text>
</comment>
<feature type="transmembrane region" description="Helical" evidence="1">
    <location>
        <begin position="6"/>
        <end position="29"/>
    </location>
</feature>
<evidence type="ECO:0000313" key="3">
    <source>
        <dbReference type="Proteomes" id="UP000582090"/>
    </source>
</evidence>
<dbReference type="CDD" id="cd06438">
    <property type="entry name" value="EpsO_like"/>
    <property type="match status" value="1"/>
</dbReference>
<dbReference type="InterPro" id="IPR029044">
    <property type="entry name" value="Nucleotide-diphossugar_trans"/>
</dbReference>
<feature type="transmembrane region" description="Helical" evidence="1">
    <location>
        <begin position="289"/>
        <end position="322"/>
    </location>
</feature>
<dbReference type="AlphaFoldDB" id="A0A7W6CPG0"/>
<evidence type="ECO:0000256" key="1">
    <source>
        <dbReference type="SAM" id="Phobius"/>
    </source>
</evidence>
<dbReference type="Proteomes" id="UP000582090">
    <property type="component" value="Unassembled WGS sequence"/>
</dbReference>
<dbReference type="Pfam" id="PF13641">
    <property type="entry name" value="Glyco_tranf_2_3"/>
    <property type="match status" value="1"/>
</dbReference>
<dbReference type="GO" id="GO:0016740">
    <property type="term" value="F:transferase activity"/>
    <property type="evidence" value="ECO:0007669"/>
    <property type="project" value="UniProtKB-KW"/>
</dbReference>
<organism evidence="2 3">
    <name type="scientific">Rhizobium metallidurans</name>
    <dbReference type="NCBI Taxonomy" id="1265931"/>
    <lineage>
        <taxon>Bacteria</taxon>
        <taxon>Pseudomonadati</taxon>
        <taxon>Pseudomonadota</taxon>
        <taxon>Alphaproteobacteria</taxon>
        <taxon>Hyphomicrobiales</taxon>
        <taxon>Rhizobiaceae</taxon>
        <taxon>Rhizobium/Agrobacterium group</taxon>
        <taxon>Rhizobium</taxon>
    </lineage>
</organism>
<keyword evidence="3" id="KW-1185">Reference proteome</keyword>
<feature type="transmembrane region" description="Helical" evidence="1">
    <location>
        <begin position="328"/>
        <end position="349"/>
    </location>
</feature>
<sequence length="394" mass="41944">MALLSLTVAGIACFALVAIFAIECIAGAWPSGRRAERSFSNRPAIAVLIPAHNEALGIAATLRSIGDQIRGGDRIVVVADNCDDETAAIARIFGAEVIERRDSVNRGKGHALAAGVAHLRQSPPAIVVFIDADCQIASGTLDALVADVMAFNRPVQARNLQLAPTGASIGLAIGEFAFRIKNHVRPLGMSRLGMPCLMTGTGMALPWNLVEQANLATGHLVEDMKFALELAQNGAPPRFCEQALVTSLFPTSAEAVETQRRRWEGGHLAMMRFAVGALSRPSAWRSAAYCALLLDVLVPPLTLLAAAVAVMTLIAACAALLGVGLLPLAIAVAAVLLFLLAIGLSWAAFATELLPPRQLVRLPAYAIAKLYKYPRMLLSSSRHEWVRTDRSRPQ</sequence>
<keyword evidence="1" id="KW-1133">Transmembrane helix</keyword>
<name>A0A7W6CPG0_9HYPH</name>
<dbReference type="Gene3D" id="3.90.550.10">
    <property type="entry name" value="Spore Coat Polysaccharide Biosynthesis Protein SpsA, Chain A"/>
    <property type="match status" value="1"/>
</dbReference>
<keyword evidence="1" id="KW-0472">Membrane</keyword>
<protein>
    <submittedName>
        <fullName evidence="2">Cellulose synthase/poly-beta-1,6-N-acetylglucosamine synthase-like glycosyltransferase</fullName>
    </submittedName>
</protein>
<dbReference type="PANTHER" id="PTHR48090">
    <property type="entry name" value="UNDECAPRENYL-PHOSPHATE 4-DEOXY-4-FORMAMIDO-L-ARABINOSE TRANSFERASE-RELATED"/>
    <property type="match status" value="1"/>
</dbReference>
<evidence type="ECO:0000313" key="2">
    <source>
        <dbReference type="EMBL" id="MBB3962778.1"/>
    </source>
</evidence>
<keyword evidence="1" id="KW-0812">Transmembrane</keyword>